<dbReference type="Pfam" id="PF02458">
    <property type="entry name" value="Transferase"/>
    <property type="match status" value="1"/>
</dbReference>
<keyword evidence="2" id="KW-0808">Transferase</keyword>
<evidence type="ECO:0000313" key="5">
    <source>
        <dbReference type="EMBL" id="KAF8724126.1"/>
    </source>
</evidence>
<comment type="caution">
    <text evidence="5">The sequence shown here is derived from an EMBL/GenBank/DDBJ whole genome shotgun (WGS) entry which is preliminary data.</text>
</comment>
<dbReference type="InterPro" id="IPR050317">
    <property type="entry name" value="Plant_Fungal_Acyltransferase"/>
</dbReference>
<dbReference type="GO" id="GO:0016747">
    <property type="term" value="F:acyltransferase activity, transferring groups other than amino-acyl groups"/>
    <property type="evidence" value="ECO:0007669"/>
    <property type="project" value="UniProtKB-ARBA"/>
</dbReference>
<dbReference type="OrthoDB" id="647894at2759"/>
<evidence type="ECO:0000256" key="1">
    <source>
        <dbReference type="ARBA" id="ARBA00009861"/>
    </source>
</evidence>
<sequence>MPAGDFDNAVGDVLIAFTQHKLPHSTKLSGAPEPRTSSPSPTSTSSRNPCRLPCSASTPGHHHQPPLATSNQPPQSSQSRLPTFLNHFFPLAGRIASNPRSGLPEVHCGNQGAELVVGEASVTLASLDYGRITSTLRQFQLPYDMDVALSVQLVSFTCGGFTVAWCTSHVLMDASSMILLVNSWSEHARSGALPAGVRPNHDRSLLASLHEAFTPLDKRHQVNVLTTQQSMVERLILNRRAASHSRGARATRIQAISAYLWKALANVVGEADECCRMGWWVDGRSRLTTPKISDALTNYIGNVIAFVVREERVQELVRMPLADVAAMVREAIAAPVYDEHFQELVDWVEEHKAGRYVDTASIGLGSPALRITAAGAAWFDTDFFGLGQQATLATVTATLVARLCAGFVRLGPRPTGDGSWIANAFIWPRLAAALESDEPRVFKDVTAEYLGLASPQVLRGRL</sequence>
<dbReference type="EMBL" id="JACEFO010001663">
    <property type="protein sequence ID" value="KAF8724126.1"/>
    <property type="molecule type" value="Genomic_DNA"/>
</dbReference>
<feature type="compositionally biased region" description="Polar residues" evidence="4">
    <location>
        <begin position="67"/>
        <end position="79"/>
    </location>
</feature>
<evidence type="ECO:0000256" key="2">
    <source>
        <dbReference type="ARBA" id="ARBA00022679"/>
    </source>
</evidence>
<feature type="region of interest" description="Disordered" evidence="4">
    <location>
        <begin position="24"/>
        <end position="79"/>
    </location>
</feature>
<dbReference type="AlphaFoldDB" id="A0A835EZW6"/>
<proteinExistence type="inferred from homology"/>
<reference evidence="5" key="1">
    <citation type="submission" date="2020-07" db="EMBL/GenBank/DDBJ databases">
        <title>Genome sequence and genetic diversity analysis of an under-domesticated orphan crop, white fonio (Digitaria exilis).</title>
        <authorList>
            <person name="Bennetzen J.L."/>
            <person name="Chen S."/>
            <person name="Ma X."/>
            <person name="Wang X."/>
            <person name="Yssel A.E.J."/>
            <person name="Chaluvadi S.R."/>
            <person name="Johnson M."/>
            <person name="Gangashetty P."/>
            <person name="Hamidou F."/>
            <person name="Sanogo M.D."/>
            <person name="Zwaenepoel A."/>
            <person name="Wallace J."/>
            <person name="Van De Peer Y."/>
            <person name="Van Deynze A."/>
        </authorList>
    </citation>
    <scope>NUCLEOTIDE SEQUENCE</scope>
    <source>
        <tissue evidence="5">Leaves</tissue>
    </source>
</reference>
<dbReference type="Gene3D" id="3.30.559.10">
    <property type="entry name" value="Chloramphenicol acetyltransferase-like domain"/>
    <property type="match status" value="2"/>
</dbReference>
<comment type="similarity">
    <text evidence="1">Belongs to the plant acyltransferase family.</text>
</comment>
<evidence type="ECO:0000256" key="4">
    <source>
        <dbReference type="SAM" id="MobiDB-lite"/>
    </source>
</evidence>
<evidence type="ECO:0000313" key="6">
    <source>
        <dbReference type="Proteomes" id="UP000636709"/>
    </source>
</evidence>
<dbReference type="PANTHER" id="PTHR31642">
    <property type="entry name" value="TRICHOTHECENE 3-O-ACETYLTRANSFERASE"/>
    <property type="match status" value="1"/>
</dbReference>
<name>A0A835EZW6_9POAL</name>
<dbReference type="InterPro" id="IPR023213">
    <property type="entry name" value="CAT-like_dom_sf"/>
</dbReference>
<gene>
    <name evidence="5" type="ORF">HU200_021141</name>
</gene>
<keyword evidence="3" id="KW-0012">Acyltransferase</keyword>
<dbReference type="Proteomes" id="UP000636709">
    <property type="component" value="Unassembled WGS sequence"/>
</dbReference>
<protein>
    <submittedName>
        <fullName evidence="5">Uncharacterized protein</fullName>
    </submittedName>
</protein>
<organism evidence="5 6">
    <name type="scientific">Digitaria exilis</name>
    <dbReference type="NCBI Taxonomy" id="1010633"/>
    <lineage>
        <taxon>Eukaryota</taxon>
        <taxon>Viridiplantae</taxon>
        <taxon>Streptophyta</taxon>
        <taxon>Embryophyta</taxon>
        <taxon>Tracheophyta</taxon>
        <taxon>Spermatophyta</taxon>
        <taxon>Magnoliopsida</taxon>
        <taxon>Liliopsida</taxon>
        <taxon>Poales</taxon>
        <taxon>Poaceae</taxon>
        <taxon>PACMAD clade</taxon>
        <taxon>Panicoideae</taxon>
        <taxon>Panicodae</taxon>
        <taxon>Paniceae</taxon>
        <taxon>Anthephorinae</taxon>
        <taxon>Digitaria</taxon>
    </lineage>
</organism>
<dbReference type="PANTHER" id="PTHR31642:SF160">
    <property type="entry name" value="HXXXD-TYPE ACYL-TRANSFERASE FAMILY PROTEIN"/>
    <property type="match status" value="1"/>
</dbReference>
<accession>A0A835EZW6</accession>
<keyword evidence="6" id="KW-1185">Reference proteome</keyword>
<evidence type="ECO:0000256" key="3">
    <source>
        <dbReference type="ARBA" id="ARBA00023315"/>
    </source>
</evidence>
<feature type="compositionally biased region" description="Low complexity" evidence="4">
    <location>
        <begin position="34"/>
        <end position="47"/>
    </location>
</feature>